<dbReference type="EMBL" id="JAYFUH010000043">
    <property type="protein sequence ID" value="MEA5666190.1"/>
    <property type="molecule type" value="Genomic_DNA"/>
</dbReference>
<accession>A0ABU5UYM5</accession>
<evidence type="ECO:0000313" key="2">
    <source>
        <dbReference type="Proteomes" id="UP001301653"/>
    </source>
</evidence>
<dbReference type="Proteomes" id="UP001301653">
    <property type="component" value="Unassembled WGS sequence"/>
</dbReference>
<evidence type="ECO:0008006" key="3">
    <source>
        <dbReference type="Google" id="ProtNLM"/>
    </source>
</evidence>
<protein>
    <recommendedName>
        <fullName evidence="3">Transposase</fullName>
    </recommendedName>
</protein>
<organism evidence="1 2">
    <name type="scientific">Stenotrophomonas capsici</name>
    <dbReference type="NCBI Taxonomy" id="3110230"/>
    <lineage>
        <taxon>Bacteria</taxon>
        <taxon>Pseudomonadati</taxon>
        <taxon>Pseudomonadota</taxon>
        <taxon>Gammaproteobacteria</taxon>
        <taxon>Lysobacterales</taxon>
        <taxon>Lysobacteraceae</taxon>
        <taxon>Stenotrophomonas</taxon>
    </lineage>
</organism>
<comment type="caution">
    <text evidence="1">The sequence shown here is derived from an EMBL/GenBank/DDBJ whole genome shotgun (WGS) entry which is preliminary data.</text>
</comment>
<keyword evidence="2" id="KW-1185">Reference proteome</keyword>
<evidence type="ECO:0000313" key="1">
    <source>
        <dbReference type="EMBL" id="MEA5666190.1"/>
    </source>
</evidence>
<sequence length="41" mass="4607">MSSIWSGKDGWLSLALVIDCGTRQLLGWHLSRTGKAPRRPR</sequence>
<name>A0ABU5UYM5_9GAMM</name>
<proteinExistence type="predicted"/>
<gene>
    <name evidence="1" type="ORF">VA603_01380</name>
</gene>
<reference evidence="1 2" key="1">
    <citation type="submission" date="2023-12" db="EMBL/GenBank/DDBJ databases">
        <title>Stenotrophomonas guangdongensis sp. nov., isolated from wilted pepper plants (Capsicum annuum).</title>
        <authorList>
            <person name="Qiu M."/>
            <person name="Li Y."/>
            <person name="Liu Q."/>
            <person name="Zhang X."/>
            <person name="Huang Y."/>
            <person name="Guo R."/>
            <person name="Hu M."/>
            <person name="Zhou J."/>
            <person name="Zhou X."/>
        </authorList>
    </citation>
    <scope>NUCLEOTIDE SEQUENCE [LARGE SCALE GENOMIC DNA]</scope>
    <source>
        <strain evidence="1 2">MH1</strain>
    </source>
</reference>
<dbReference type="RefSeq" id="WP_323437719.1">
    <property type="nucleotide sequence ID" value="NZ_JAYFUH010000043.1"/>
</dbReference>